<dbReference type="Proteomes" id="UP000663868">
    <property type="component" value="Unassembled WGS sequence"/>
</dbReference>
<organism evidence="1 2">
    <name type="scientific">Adineta steineri</name>
    <dbReference type="NCBI Taxonomy" id="433720"/>
    <lineage>
        <taxon>Eukaryota</taxon>
        <taxon>Metazoa</taxon>
        <taxon>Spiralia</taxon>
        <taxon>Gnathifera</taxon>
        <taxon>Rotifera</taxon>
        <taxon>Eurotatoria</taxon>
        <taxon>Bdelloidea</taxon>
        <taxon>Adinetida</taxon>
        <taxon>Adinetidae</taxon>
        <taxon>Adineta</taxon>
    </lineage>
</organism>
<proteinExistence type="predicted"/>
<dbReference type="AlphaFoldDB" id="A0A820R900"/>
<feature type="non-terminal residue" evidence="1">
    <location>
        <position position="1"/>
    </location>
</feature>
<comment type="caution">
    <text evidence="1">The sequence shown here is derived from an EMBL/GenBank/DDBJ whole genome shotgun (WGS) entry which is preliminary data.</text>
</comment>
<accession>A0A820R900</accession>
<reference evidence="1" key="1">
    <citation type="submission" date="2021-02" db="EMBL/GenBank/DDBJ databases">
        <authorList>
            <person name="Nowell W R."/>
        </authorList>
    </citation>
    <scope>NUCLEOTIDE SEQUENCE</scope>
</reference>
<name>A0A820R900_9BILA</name>
<dbReference type="EMBL" id="CAJOBB010029173">
    <property type="protein sequence ID" value="CAF4434899.1"/>
    <property type="molecule type" value="Genomic_DNA"/>
</dbReference>
<gene>
    <name evidence="1" type="ORF">KXQ929_LOCUS53013</name>
</gene>
<protein>
    <submittedName>
        <fullName evidence="1">Uncharacterized protein</fullName>
    </submittedName>
</protein>
<sequence length="38" mass="4531">TQESVERVIFEVNKALDHAEHFAYSRSFTQHQRTKLLN</sequence>
<evidence type="ECO:0000313" key="1">
    <source>
        <dbReference type="EMBL" id="CAF4434899.1"/>
    </source>
</evidence>
<evidence type="ECO:0000313" key="2">
    <source>
        <dbReference type="Proteomes" id="UP000663868"/>
    </source>
</evidence>